<dbReference type="KEGG" id="tpro:Ga0080559_TMP3862"/>
<evidence type="ECO:0000256" key="1">
    <source>
        <dbReference type="SAM" id="Phobius"/>
    </source>
</evidence>
<keyword evidence="4" id="KW-1185">Reference proteome</keyword>
<dbReference type="OrthoDB" id="3536934at2"/>
<evidence type="ECO:0000313" key="4">
    <source>
        <dbReference type="Proteomes" id="UP000186559"/>
    </source>
</evidence>
<keyword evidence="1" id="KW-0812">Transmembrane</keyword>
<evidence type="ECO:0000313" key="3">
    <source>
        <dbReference type="EMBL" id="APX24658.1"/>
    </source>
</evidence>
<organism evidence="3 4">
    <name type="scientific">Salipiger profundus</name>
    <dbReference type="NCBI Taxonomy" id="1229727"/>
    <lineage>
        <taxon>Bacteria</taxon>
        <taxon>Pseudomonadati</taxon>
        <taxon>Pseudomonadota</taxon>
        <taxon>Alphaproteobacteria</taxon>
        <taxon>Rhodobacterales</taxon>
        <taxon>Roseobacteraceae</taxon>
        <taxon>Salipiger</taxon>
    </lineage>
</organism>
<keyword evidence="1" id="KW-0472">Membrane</keyword>
<dbReference type="Pfam" id="PF20349">
    <property type="entry name" value="DUF6644"/>
    <property type="match status" value="1"/>
</dbReference>
<dbReference type="Proteomes" id="UP000186559">
    <property type="component" value="Chromosome"/>
</dbReference>
<feature type="transmembrane region" description="Helical" evidence="1">
    <location>
        <begin position="12"/>
        <end position="33"/>
    </location>
</feature>
<accession>A0A1U7D965</accession>
<dbReference type="EMBL" id="CP014796">
    <property type="protein sequence ID" value="APX24658.1"/>
    <property type="molecule type" value="Genomic_DNA"/>
</dbReference>
<dbReference type="STRING" id="1229727.Ga0080559_TMP3862"/>
<keyword evidence="1" id="KW-1133">Transmembrane helix</keyword>
<sequence>MAIWVRMVPHAYPLLESLHILGIGMLIGGAIVVDLRLMGLGGGHVPVTMVTRNVLPLCFIGFAAAAISGGLMFTGIARAVGLSAAAPWKLGLILISGVNILIFHFGIYRSVDAWEQAAVPPWPARVAGALSMISWIGVLVAGRYLAYI</sequence>
<name>A0A1U7D965_9RHOB</name>
<dbReference type="InterPro" id="IPR046586">
    <property type="entry name" value="DUF6644"/>
</dbReference>
<feature type="transmembrane region" description="Helical" evidence="1">
    <location>
        <begin position="88"/>
        <end position="107"/>
    </location>
</feature>
<feature type="transmembrane region" description="Helical" evidence="1">
    <location>
        <begin position="127"/>
        <end position="146"/>
    </location>
</feature>
<proteinExistence type="predicted"/>
<reference evidence="3 4" key="1">
    <citation type="submission" date="2016-03" db="EMBL/GenBank/DDBJ databases">
        <title>Deep-sea bacteria in the southern Pacific.</title>
        <authorList>
            <person name="Tang K."/>
        </authorList>
    </citation>
    <scope>NUCLEOTIDE SEQUENCE [LARGE SCALE GENOMIC DNA]</scope>
    <source>
        <strain evidence="3 4">JLT2016</strain>
    </source>
</reference>
<evidence type="ECO:0000259" key="2">
    <source>
        <dbReference type="Pfam" id="PF20349"/>
    </source>
</evidence>
<dbReference type="AlphaFoldDB" id="A0A1U7D965"/>
<feature type="domain" description="DUF6644" evidence="2">
    <location>
        <begin position="16"/>
        <end position="147"/>
    </location>
</feature>
<gene>
    <name evidence="3" type="ORF">Ga0080559_TMP3862</name>
</gene>
<dbReference type="RefSeq" id="WP_017467046.1">
    <property type="nucleotide sequence ID" value="NZ_BMEW01000001.1"/>
</dbReference>
<feature type="transmembrane region" description="Helical" evidence="1">
    <location>
        <begin position="53"/>
        <end position="76"/>
    </location>
</feature>
<protein>
    <submittedName>
        <fullName evidence="3">Putative membrane protein</fullName>
    </submittedName>
</protein>